<protein>
    <submittedName>
        <fullName evidence="1">Uncharacterized protein</fullName>
    </submittedName>
</protein>
<proteinExistence type="predicted"/>
<name>A0ACC2J0D4_9PEZI</name>
<organism evidence="1 2">
    <name type="scientific">Nemania bipapillata</name>
    <dbReference type="NCBI Taxonomy" id="110536"/>
    <lineage>
        <taxon>Eukaryota</taxon>
        <taxon>Fungi</taxon>
        <taxon>Dikarya</taxon>
        <taxon>Ascomycota</taxon>
        <taxon>Pezizomycotina</taxon>
        <taxon>Sordariomycetes</taxon>
        <taxon>Xylariomycetidae</taxon>
        <taxon>Xylariales</taxon>
        <taxon>Xylariaceae</taxon>
        <taxon>Nemania</taxon>
    </lineage>
</organism>
<evidence type="ECO:0000313" key="1">
    <source>
        <dbReference type="EMBL" id="KAJ8120804.1"/>
    </source>
</evidence>
<comment type="caution">
    <text evidence="1">The sequence shown here is derived from an EMBL/GenBank/DDBJ whole genome shotgun (WGS) entry which is preliminary data.</text>
</comment>
<sequence>MEKENQTLSSVLTINIIPIIEAVAFMEENVSEENWQVTETIKQVPAAMWGRYNPNENPRKTGKNDIKSLLDPSEATVPKLMGLVIRPPKPKLADDLIGKFDAVLAMQLGVFTQDEIDQYSFKGFDAGDGDLLPSLQEHTPAQIQDAWAKNDGLPRQEILDCLAKGLGWKEGIKTAATPKRTVEDLEILYPFLPDISVN</sequence>
<gene>
    <name evidence="1" type="ORF">ONZ43_g2581</name>
</gene>
<dbReference type="EMBL" id="JAPESX010000539">
    <property type="protein sequence ID" value="KAJ8120804.1"/>
    <property type="molecule type" value="Genomic_DNA"/>
</dbReference>
<keyword evidence="2" id="KW-1185">Reference proteome</keyword>
<evidence type="ECO:0000313" key="2">
    <source>
        <dbReference type="Proteomes" id="UP001153334"/>
    </source>
</evidence>
<reference evidence="1" key="1">
    <citation type="submission" date="2022-11" db="EMBL/GenBank/DDBJ databases">
        <title>Genome Sequence of Nemania bipapillata.</title>
        <authorList>
            <person name="Buettner E."/>
        </authorList>
    </citation>
    <scope>NUCLEOTIDE SEQUENCE</scope>
    <source>
        <strain evidence="1">CP14</strain>
    </source>
</reference>
<accession>A0ACC2J0D4</accession>
<dbReference type="Proteomes" id="UP001153334">
    <property type="component" value="Unassembled WGS sequence"/>
</dbReference>